<evidence type="ECO:0000313" key="2">
    <source>
        <dbReference type="EMBL" id="KKK81813.1"/>
    </source>
</evidence>
<dbReference type="EMBL" id="LAZR01052956">
    <property type="protein sequence ID" value="KKK81813.1"/>
    <property type="molecule type" value="Genomic_DNA"/>
</dbReference>
<dbReference type="AlphaFoldDB" id="A0A0F8YK83"/>
<organism evidence="2">
    <name type="scientific">marine sediment metagenome</name>
    <dbReference type="NCBI Taxonomy" id="412755"/>
    <lineage>
        <taxon>unclassified sequences</taxon>
        <taxon>metagenomes</taxon>
        <taxon>ecological metagenomes</taxon>
    </lineage>
</organism>
<sequence>GRICAAVGVGLILLGAAWTLLAPRYVADALGRREGDVLIPAIRASMAIGAVAAVFVLMGMRMLWEARAGRLQRRMAELLVACHDKLSADGKQTE</sequence>
<protein>
    <submittedName>
        <fullName evidence="2">Uncharacterized protein</fullName>
    </submittedName>
</protein>
<keyword evidence="1" id="KW-0472">Membrane</keyword>
<gene>
    <name evidence="2" type="ORF">LCGC14_2809690</name>
</gene>
<evidence type="ECO:0000256" key="1">
    <source>
        <dbReference type="SAM" id="Phobius"/>
    </source>
</evidence>
<feature type="transmembrane region" description="Helical" evidence="1">
    <location>
        <begin position="43"/>
        <end position="64"/>
    </location>
</feature>
<name>A0A0F8YK83_9ZZZZ</name>
<reference evidence="2" key="1">
    <citation type="journal article" date="2015" name="Nature">
        <title>Complex archaea that bridge the gap between prokaryotes and eukaryotes.</title>
        <authorList>
            <person name="Spang A."/>
            <person name="Saw J.H."/>
            <person name="Jorgensen S.L."/>
            <person name="Zaremba-Niedzwiedzka K."/>
            <person name="Martijn J."/>
            <person name="Lind A.E."/>
            <person name="van Eijk R."/>
            <person name="Schleper C."/>
            <person name="Guy L."/>
            <person name="Ettema T.J."/>
        </authorList>
    </citation>
    <scope>NUCLEOTIDE SEQUENCE</scope>
</reference>
<keyword evidence="1" id="KW-0812">Transmembrane</keyword>
<accession>A0A0F8YK83</accession>
<comment type="caution">
    <text evidence="2">The sequence shown here is derived from an EMBL/GenBank/DDBJ whole genome shotgun (WGS) entry which is preliminary data.</text>
</comment>
<feature type="non-terminal residue" evidence="2">
    <location>
        <position position="1"/>
    </location>
</feature>
<keyword evidence="1" id="KW-1133">Transmembrane helix</keyword>
<proteinExistence type="predicted"/>